<sequence length="389" mass="42195">MRVLFITQRLPARSARGDQCRAFAHIRALSQRHRITSLSFSSAGAAERAALQPYCEDVIVLPRSRLRAAVRVLAALRGIQPLQVALHADAGRELDLAALRGRGFELVHVQLARLAPVLDEFAPLPRVLDFVDALSLNMARRARYDRGPAGWLAALEAPRLRAVELAVSERYVTTVCAAADRAAIRSDARAPRLVRNGVDLDEFPFHRGQARAEEIVFVGNLGYFPNVDAACWFAAEVLPRLRRERPQLRLRLVGARPAQALRRLAAAQPNIELVGPVDKVQPYLARAAAAIAPLRAGSGQQFKLLEAMALGTPVVSSAQSAEAMGAVDGEHLLVADDAAAMSAALLRLLAQPELGQALALRARALVQAEYSWARSAQELEAVWQEAAAV</sequence>
<gene>
    <name evidence="1" type="ORF">NM961_14005</name>
</gene>
<organism evidence="1 2">
    <name type="scientific">Tahibacter harae</name>
    <dbReference type="NCBI Taxonomy" id="2963937"/>
    <lineage>
        <taxon>Bacteria</taxon>
        <taxon>Pseudomonadati</taxon>
        <taxon>Pseudomonadota</taxon>
        <taxon>Gammaproteobacteria</taxon>
        <taxon>Lysobacterales</taxon>
        <taxon>Rhodanobacteraceae</taxon>
        <taxon>Tahibacter</taxon>
    </lineage>
</organism>
<keyword evidence="1" id="KW-0328">Glycosyltransferase</keyword>
<dbReference type="EC" id="2.4.-.-" evidence="1"/>
<evidence type="ECO:0000313" key="2">
    <source>
        <dbReference type="Proteomes" id="UP001165498"/>
    </source>
</evidence>
<comment type="caution">
    <text evidence="1">The sequence shown here is derived from an EMBL/GenBank/DDBJ whole genome shotgun (WGS) entry which is preliminary data.</text>
</comment>
<name>A0ABT1QU79_9GAMM</name>
<evidence type="ECO:0000313" key="1">
    <source>
        <dbReference type="EMBL" id="MCQ4165831.1"/>
    </source>
</evidence>
<accession>A0ABT1QU79</accession>
<dbReference type="Gene3D" id="3.40.50.2000">
    <property type="entry name" value="Glycogen Phosphorylase B"/>
    <property type="match status" value="2"/>
</dbReference>
<dbReference type="SUPFAM" id="SSF53756">
    <property type="entry name" value="UDP-Glycosyltransferase/glycogen phosphorylase"/>
    <property type="match status" value="1"/>
</dbReference>
<dbReference type="GO" id="GO:0016757">
    <property type="term" value="F:glycosyltransferase activity"/>
    <property type="evidence" value="ECO:0007669"/>
    <property type="project" value="UniProtKB-KW"/>
</dbReference>
<protein>
    <submittedName>
        <fullName evidence="1">Glycosyltransferase</fullName>
        <ecNumber evidence="1">2.4.-.-</ecNumber>
    </submittedName>
</protein>
<dbReference type="PANTHER" id="PTHR12526:SF600">
    <property type="entry name" value="GLYCOSYL TRANSFERASE GROUP 1"/>
    <property type="match status" value="1"/>
</dbReference>
<keyword evidence="1" id="KW-0808">Transferase</keyword>
<dbReference type="EMBL" id="JANFQO010000012">
    <property type="protein sequence ID" value="MCQ4165831.1"/>
    <property type="molecule type" value="Genomic_DNA"/>
</dbReference>
<keyword evidence="2" id="KW-1185">Reference proteome</keyword>
<dbReference type="RefSeq" id="WP_255915021.1">
    <property type="nucleotide sequence ID" value="NZ_JANFQO010000012.1"/>
</dbReference>
<dbReference type="PANTHER" id="PTHR12526">
    <property type="entry name" value="GLYCOSYLTRANSFERASE"/>
    <property type="match status" value="1"/>
</dbReference>
<dbReference type="Proteomes" id="UP001165498">
    <property type="component" value="Unassembled WGS sequence"/>
</dbReference>
<proteinExistence type="predicted"/>
<dbReference type="Pfam" id="PF13692">
    <property type="entry name" value="Glyco_trans_1_4"/>
    <property type="match status" value="1"/>
</dbReference>
<reference evidence="1" key="1">
    <citation type="submission" date="2022-07" db="EMBL/GenBank/DDBJ databases">
        <title>Tahibacter sp., a new gammaproteobacterium isolated from the silt sample collected at pig farm.</title>
        <authorList>
            <person name="Chen H."/>
        </authorList>
    </citation>
    <scope>NUCLEOTIDE SEQUENCE</scope>
    <source>
        <strain evidence="1">P2K</strain>
    </source>
</reference>